<protein>
    <submittedName>
        <fullName evidence="1">Uncharacterized protein</fullName>
    </submittedName>
</protein>
<accession>A0A0A9FBQ2</accession>
<proteinExistence type="predicted"/>
<reference evidence="1" key="2">
    <citation type="journal article" date="2015" name="Data Brief">
        <title>Shoot transcriptome of the giant reed, Arundo donax.</title>
        <authorList>
            <person name="Barrero R.A."/>
            <person name="Guerrero F.D."/>
            <person name="Moolhuijzen P."/>
            <person name="Goolsby J.A."/>
            <person name="Tidwell J."/>
            <person name="Bellgard S.E."/>
            <person name="Bellgard M.I."/>
        </authorList>
    </citation>
    <scope>NUCLEOTIDE SEQUENCE</scope>
    <source>
        <tissue evidence="1">Shoot tissue taken approximately 20 cm above the soil surface</tissue>
    </source>
</reference>
<dbReference type="EMBL" id="GBRH01192218">
    <property type="protein sequence ID" value="JAE05678.1"/>
    <property type="molecule type" value="Transcribed_RNA"/>
</dbReference>
<sequence length="53" mass="6140">MFLLVCTYTVCSKKMWPTELKQQSLHGSLEAVKHTRCILLLTYSGCFVYQLNL</sequence>
<evidence type="ECO:0000313" key="1">
    <source>
        <dbReference type="EMBL" id="JAE05678.1"/>
    </source>
</evidence>
<dbReference type="AlphaFoldDB" id="A0A0A9FBQ2"/>
<organism evidence="1">
    <name type="scientific">Arundo donax</name>
    <name type="common">Giant reed</name>
    <name type="synonym">Donax arundinaceus</name>
    <dbReference type="NCBI Taxonomy" id="35708"/>
    <lineage>
        <taxon>Eukaryota</taxon>
        <taxon>Viridiplantae</taxon>
        <taxon>Streptophyta</taxon>
        <taxon>Embryophyta</taxon>
        <taxon>Tracheophyta</taxon>
        <taxon>Spermatophyta</taxon>
        <taxon>Magnoliopsida</taxon>
        <taxon>Liliopsida</taxon>
        <taxon>Poales</taxon>
        <taxon>Poaceae</taxon>
        <taxon>PACMAD clade</taxon>
        <taxon>Arundinoideae</taxon>
        <taxon>Arundineae</taxon>
        <taxon>Arundo</taxon>
    </lineage>
</organism>
<reference evidence="1" key="1">
    <citation type="submission" date="2014-09" db="EMBL/GenBank/DDBJ databases">
        <authorList>
            <person name="Magalhaes I.L.F."/>
            <person name="Oliveira U."/>
            <person name="Santos F.R."/>
            <person name="Vidigal T.H.D.A."/>
            <person name="Brescovit A.D."/>
            <person name="Santos A.J."/>
        </authorList>
    </citation>
    <scope>NUCLEOTIDE SEQUENCE</scope>
    <source>
        <tissue evidence="1">Shoot tissue taken approximately 20 cm above the soil surface</tissue>
    </source>
</reference>
<name>A0A0A9FBQ2_ARUDO</name>